<sequence length="783" mass="86821">MAASSSISPFLRPAHRLHAPPRPLNVSKRRERHKNGLTRRCARSSLLIVATPPMVAPSLEPPHSPCLLRALSTFRTPPPRPPRPSFPSPPPLHSGLPRHAPHHAFEMREGHQSERTVEVPLAPAYIRWRRRQYGAVTCAYPAPSPPQLLATQHTPFEVLKRRIWLRNERTVECAPSGLAALPVAGAVALASPSPALLTAPHHTAAMPLDVSKRREWHNKAMHVLLIVFKRQEGCSSLWPKSGDDGIVAPACTADHTTTALFLLLPSSSIAPSSDFLNPQSMPRSKNNNQTRNARADLLRRLAGVAGSQNGLVALLAASADPQSRALFLGSLHGLIDLWGLDALYPSSSTGTSQSQQAPDLFSDFIDWCSNNRVSDALSSAIVSFRQKRDVNRKLHRYVAARLGLNRTEGKAWLEKAKKYYLHRLADEEAYPPLRHHIVESDVIENLWKTKLEDEPLKEPRQDRRPLHRLQPERLQLTIAADEDAILIDADDGSIIAVIMRGVTESGCEKEFLGWATAAIKDGILGRRSIRRDDPGMMVQSGYTPGSRHKPLFNWVRNLVEPAQCSPEFLASSDYAASCLLAVCWNICRARLPAEVMDDWVKFLQDNKIPALDAGVAMAGNRGDYTIQFGDETVTFHDAELAPGTALLNWNYARAIHFESPPHTYAIQWITERTHDASYGGHFYIASYGVRILNTADTLIAWRPKDFHGTSLAAFSPYTVFAAEDPHPADPPPSICTKWAKQAQGAREGNTQFRKRWTAEDEAAEEAAKEFVEQMVAGIMEAIE</sequence>
<dbReference type="Proteomes" id="UP001215151">
    <property type="component" value="Unassembled WGS sequence"/>
</dbReference>
<name>A0AAD7TY06_9APHY</name>
<evidence type="ECO:0000313" key="3">
    <source>
        <dbReference type="Proteomes" id="UP001215151"/>
    </source>
</evidence>
<accession>A0AAD7TY06</accession>
<dbReference type="AlphaFoldDB" id="A0AAD7TY06"/>
<feature type="region of interest" description="Disordered" evidence="1">
    <location>
        <begin position="1"/>
        <end position="37"/>
    </location>
</feature>
<feature type="compositionally biased region" description="Basic residues" evidence="1">
    <location>
        <begin position="27"/>
        <end position="37"/>
    </location>
</feature>
<protein>
    <submittedName>
        <fullName evidence="2">Uncharacterized protein</fullName>
    </submittedName>
</protein>
<feature type="region of interest" description="Disordered" evidence="1">
    <location>
        <begin position="71"/>
        <end position="99"/>
    </location>
</feature>
<evidence type="ECO:0000313" key="2">
    <source>
        <dbReference type="EMBL" id="KAJ8487973.1"/>
    </source>
</evidence>
<feature type="compositionally biased region" description="Pro residues" evidence="1">
    <location>
        <begin position="76"/>
        <end position="92"/>
    </location>
</feature>
<comment type="caution">
    <text evidence="2">The sequence shown here is derived from an EMBL/GenBank/DDBJ whole genome shotgun (WGS) entry which is preliminary data.</text>
</comment>
<reference evidence="2" key="1">
    <citation type="submission" date="2022-11" db="EMBL/GenBank/DDBJ databases">
        <title>Genome Sequence of Cubamyces cubensis.</title>
        <authorList>
            <person name="Buettner E."/>
        </authorList>
    </citation>
    <scope>NUCLEOTIDE SEQUENCE</scope>
    <source>
        <strain evidence="2">MPL-01</strain>
    </source>
</reference>
<dbReference type="EMBL" id="JAPEVG010000070">
    <property type="protein sequence ID" value="KAJ8487973.1"/>
    <property type="molecule type" value="Genomic_DNA"/>
</dbReference>
<gene>
    <name evidence="2" type="ORF">ONZ51_g3855</name>
</gene>
<proteinExistence type="predicted"/>
<evidence type="ECO:0000256" key="1">
    <source>
        <dbReference type="SAM" id="MobiDB-lite"/>
    </source>
</evidence>
<organism evidence="2 3">
    <name type="scientific">Trametes cubensis</name>
    <dbReference type="NCBI Taxonomy" id="1111947"/>
    <lineage>
        <taxon>Eukaryota</taxon>
        <taxon>Fungi</taxon>
        <taxon>Dikarya</taxon>
        <taxon>Basidiomycota</taxon>
        <taxon>Agaricomycotina</taxon>
        <taxon>Agaricomycetes</taxon>
        <taxon>Polyporales</taxon>
        <taxon>Polyporaceae</taxon>
        <taxon>Trametes</taxon>
    </lineage>
</organism>
<keyword evidence="3" id="KW-1185">Reference proteome</keyword>